<comment type="caution">
    <text evidence="1">The sequence shown here is derived from an EMBL/GenBank/DDBJ whole genome shotgun (WGS) entry which is preliminary data.</text>
</comment>
<gene>
    <name evidence="1" type="ORF">CEXT_254701</name>
</gene>
<organism evidence="1 2">
    <name type="scientific">Caerostris extrusa</name>
    <name type="common">Bark spider</name>
    <name type="synonym">Caerostris bankana</name>
    <dbReference type="NCBI Taxonomy" id="172846"/>
    <lineage>
        <taxon>Eukaryota</taxon>
        <taxon>Metazoa</taxon>
        <taxon>Ecdysozoa</taxon>
        <taxon>Arthropoda</taxon>
        <taxon>Chelicerata</taxon>
        <taxon>Arachnida</taxon>
        <taxon>Araneae</taxon>
        <taxon>Araneomorphae</taxon>
        <taxon>Entelegynae</taxon>
        <taxon>Araneoidea</taxon>
        <taxon>Araneidae</taxon>
        <taxon>Caerostris</taxon>
    </lineage>
</organism>
<evidence type="ECO:0000313" key="2">
    <source>
        <dbReference type="Proteomes" id="UP001054945"/>
    </source>
</evidence>
<protein>
    <submittedName>
        <fullName evidence="1">Uncharacterized protein</fullName>
    </submittedName>
</protein>
<evidence type="ECO:0000313" key="1">
    <source>
        <dbReference type="EMBL" id="GIY02193.1"/>
    </source>
</evidence>
<reference evidence="1 2" key="1">
    <citation type="submission" date="2021-06" db="EMBL/GenBank/DDBJ databases">
        <title>Caerostris extrusa draft genome.</title>
        <authorList>
            <person name="Kono N."/>
            <person name="Arakawa K."/>
        </authorList>
    </citation>
    <scope>NUCLEOTIDE SEQUENCE [LARGE SCALE GENOMIC DNA]</scope>
</reference>
<dbReference type="AlphaFoldDB" id="A0AAV4Q463"/>
<name>A0AAV4Q463_CAEEX</name>
<sequence>MAAIYHVALAAVVSLQTSNFISDLNGPGKRTSPSFALLAHKFLKPFCKLVKDHLKLRQSNHGMHYSKVQTDHDFEDWRVPSSLYPSASATLTERSTIACSPRWPPPTTLALAAVVSPQTSNFISDLNGPGKRTSPSFALLSHKFQNPLQTRKGPTLNYDGAAVECIIQRCRQITVLKTGVPSCNCIMQTLKEGGWVK</sequence>
<keyword evidence="2" id="KW-1185">Reference proteome</keyword>
<accession>A0AAV4Q463</accession>
<dbReference type="EMBL" id="BPLR01005420">
    <property type="protein sequence ID" value="GIY02193.1"/>
    <property type="molecule type" value="Genomic_DNA"/>
</dbReference>
<dbReference type="Proteomes" id="UP001054945">
    <property type="component" value="Unassembled WGS sequence"/>
</dbReference>
<proteinExistence type="predicted"/>